<feature type="domain" description="PB1" evidence="3">
    <location>
        <begin position="1"/>
        <end position="76"/>
    </location>
</feature>
<accession>A0A8S1LCI9</accession>
<evidence type="ECO:0000259" key="3">
    <source>
        <dbReference type="PROSITE" id="PS51745"/>
    </source>
</evidence>
<gene>
    <name evidence="4" type="ORF">PSON_ATCC_30995.1.T0180129</name>
</gene>
<dbReference type="AlphaFoldDB" id="A0A8S1LCI9"/>
<protein>
    <recommendedName>
        <fullName evidence="3">PB1 domain-containing protein</fullName>
    </recommendedName>
</protein>
<reference evidence="4" key="1">
    <citation type="submission" date="2021-01" db="EMBL/GenBank/DDBJ databases">
        <authorList>
            <consortium name="Genoscope - CEA"/>
            <person name="William W."/>
        </authorList>
    </citation>
    <scope>NUCLEOTIDE SEQUENCE</scope>
</reference>
<feature type="compositionally biased region" description="Basic and acidic residues" evidence="2">
    <location>
        <begin position="330"/>
        <end position="343"/>
    </location>
</feature>
<feature type="region of interest" description="Disordered" evidence="2">
    <location>
        <begin position="330"/>
        <end position="370"/>
    </location>
</feature>
<evidence type="ECO:0000313" key="5">
    <source>
        <dbReference type="Proteomes" id="UP000692954"/>
    </source>
</evidence>
<dbReference type="InterPro" id="IPR053793">
    <property type="entry name" value="PB1-like"/>
</dbReference>
<proteinExistence type="predicted"/>
<name>A0A8S1LCI9_9CILI</name>
<dbReference type="InterPro" id="IPR000270">
    <property type="entry name" value="PB1_dom"/>
</dbReference>
<evidence type="ECO:0000313" key="4">
    <source>
        <dbReference type="EMBL" id="CAD8063712.1"/>
    </source>
</evidence>
<feature type="compositionally biased region" description="Low complexity" evidence="2">
    <location>
        <begin position="344"/>
        <end position="370"/>
    </location>
</feature>
<keyword evidence="1" id="KW-0175">Coiled coil</keyword>
<evidence type="ECO:0000256" key="1">
    <source>
        <dbReference type="SAM" id="Coils"/>
    </source>
</evidence>
<dbReference type="EMBL" id="CAJJDN010000018">
    <property type="protein sequence ID" value="CAD8063712.1"/>
    <property type="molecule type" value="Genomic_DNA"/>
</dbReference>
<sequence>MNILAKYKRFEKTLENIATYKDLRKSIKQSFKFILKHNFTIFYYDEDNDKITISNQEDLNVVIQENEKFEIIVQEIDDTSELSDDSFQKLDKSVNESVNQFRKLSNGQANNDSNSPKIIQNQKQQEIEKELVKVKGANNQEEILEQKRERVIKEIQQTIEYISSQVLKIENDDTEKRLNEKIQNLQKPQFNEFSLAKELSQLQLIQQIEKAENNMINLDKIEREELKKNYNTLVKQVQNIASDRIKQQNAFVLENNDYAKTLQKIMQEINQTKLKNQRQLKQFNGLLNQYQKKLSQAENKKTNLDKIEYMNKEQLEIFLDNQIKEELKAKKQKQLEDQKKKEQLGNLQNQINEKEIQIQNDNIENSSEKD</sequence>
<organism evidence="4 5">
    <name type="scientific">Paramecium sonneborni</name>
    <dbReference type="NCBI Taxonomy" id="65129"/>
    <lineage>
        <taxon>Eukaryota</taxon>
        <taxon>Sar</taxon>
        <taxon>Alveolata</taxon>
        <taxon>Ciliophora</taxon>
        <taxon>Intramacronucleata</taxon>
        <taxon>Oligohymenophorea</taxon>
        <taxon>Peniculida</taxon>
        <taxon>Parameciidae</taxon>
        <taxon>Paramecium</taxon>
    </lineage>
</organism>
<dbReference type="Pfam" id="PF00564">
    <property type="entry name" value="PB1"/>
    <property type="match status" value="1"/>
</dbReference>
<dbReference type="Proteomes" id="UP000692954">
    <property type="component" value="Unassembled WGS sequence"/>
</dbReference>
<feature type="coiled-coil region" evidence="1">
    <location>
        <begin position="127"/>
        <end position="154"/>
    </location>
</feature>
<evidence type="ECO:0000256" key="2">
    <source>
        <dbReference type="SAM" id="MobiDB-lite"/>
    </source>
</evidence>
<keyword evidence="5" id="KW-1185">Reference proteome</keyword>
<dbReference type="OrthoDB" id="310424at2759"/>
<comment type="caution">
    <text evidence="4">The sequence shown here is derived from an EMBL/GenBank/DDBJ whole genome shotgun (WGS) entry which is preliminary data.</text>
</comment>
<dbReference type="CDD" id="cd05992">
    <property type="entry name" value="PB1"/>
    <property type="match status" value="1"/>
</dbReference>
<dbReference type="PROSITE" id="PS51745">
    <property type="entry name" value="PB1"/>
    <property type="match status" value="1"/>
</dbReference>